<protein>
    <submittedName>
        <fullName evidence="3">Retinol dehydrogenase 12</fullName>
    </submittedName>
</protein>
<dbReference type="OrthoDB" id="542013at2759"/>
<feature type="repeat" description="TPR" evidence="2">
    <location>
        <begin position="533"/>
        <end position="566"/>
    </location>
</feature>
<proteinExistence type="predicted"/>
<gene>
    <name evidence="3" type="primary">Rdh12_1</name>
    <name evidence="3" type="ORF">FJT64_010474</name>
</gene>
<dbReference type="GO" id="GO:0016491">
    <property type="term" value="F:oxidoreductase activity"/>
    <property type="evidence" value="ECO:0007669"/>
    <property type="project" value="UniProtKB-KW"/>
</dbReference>
<dbReference type="AlphaFoldDB" id="A0A6A4VA05"/>
<keyword evidence="2" id="KW-0802">TPR repeat</keyword>
<dbReference type="PROSITE" id="PS00061">
    <property type="entry name" value="ADH_SHORT"/>
    <property type="match status" value="1"/>
</dbReference>
<dbReference type="SUPFAM" id="SSF48452">
    <property type="entry name" value="TPR-like"/>
    <property type="match status" value="1"/>
</dbReference>
<comment type="caution">
    <text evidence="3">The sequence shown here is derived from an EMBL/GenBank/DDBJ whole genome shotgun (WGS) entry which is preliminary data.</text>
</comment>
<dbReference type="SMART" id="SM00028">
    <property type="entry name" value="TPR"/>
    <property type="match status" value="3"/>
</dbReference>
<name>A0A6A4VA05_AMPAM</name>
<evidence type="ECO:0000256" key="1">
    <source>
        <dbReference type="ARBA" id="ARBA00023002"/>
    </source>
</evidence>
<dbReference type="PRINTS" id="PR00081">
    <property type="entry name" value="GDHRDH"/>
</dbReference>
<evidence type="ECO:0000256" key="2">
    <source>
        <dbReference type="PROSITE-ProRule" id="PRU00339"/>
    </source>
</evidence>
<dbReference type="InterPro" id="IPR036291">
    <property type="entry name" value="NAD(P)-bd_dom_sf"/>
</dbReference>
<keyword evidence="4" id="KW-1185">Reference proteome</keyword>
<reference evidence="3 4" key="1">
    <citation type="submission" date="2019-07" db="EMBL/GenBank/DDBJ databases">
        <title>Draft genome assembly of a fouling barnacle, Amphibalanus amphitrite (Darwin, 1854): The first reference genome for Thecostraca.</title>
        <authorList>
            <person name="Kim W."/>
        </authorList>
    </citation>
    <scope>NUCLEOTIDE SEQUENCE [LARGE SCALE GENOMIC DNA]</scope>
    <source>
        <strain evidence="3">SNU_AA5</strain>
        <tissue evidence="3">Soma without cirri and trophi</tissue>
    </source>
</reference>
<accession>A0A6A4VA05</accession>
<dbReference type="Gene3D" id="3.40.50.720">
    <property type="entry name" value="NAD(P)-binding Rossmann-like Domain"/>
    <property type="match status" value="1"/>
</dbReference>
<dbReference type="InterPro" id="IPR020904">
    <property type="entry name" value="Sc_DH/Rdtase_CS"/>
</dbReference>
<dbReference type="InterPro" id="IPR019734">
    <property type="entry name" value="TPR_rpt"/>
</dbReference>
<evidence type="ECO:0000313" key="3">
    <source>
        <dbReference type="EMBL" id="KAF0291406.1"/>
    </source>
</evidence>
<keyword evidence="1" id="KW-0560">Oxidoreductase</keyword>
<dbReference type="InterPro" id="IPR002347">
    <property type="entry name" value="SDR_fam"/>
</dbReference>
<dbReference type="SUPFAM" id="SSF51735">
    <property type="entry name" value="NAD(P)-binding Rossmann-fold domains"/>
    <property type="match status" value="1"/>
</dbReference>
<sequence>MEYLPLFGSLVGIAVFGAYFYRRARVAGTACDCADRIDGRVVLITGANSGIGLQVARELALRGGRVYLACRSLEEARHTAFSIINETSNTSVRPLQLDLNSLASVRRLVSELRQAETRLDILVNNAGCFYCPPSLTEDGFTVTFQTNYLGHFLLTRLLAPLLVQAAAGARVVFVSSAAHLTVSRLEFDCAGRAAQPAGAPPLPPAGVPAEPPARLQYHVAAYGQAKLALAVFAAELARRLRGCFLMRTPSEGAQTVIHCACSSKIDGVTGQYFKDCTIADANPLVRDRESLRRSSMSPIHWRSSDGAVERTLLPTEADRSAGGDGPPEPAGLCQPGARCRLLLETEPDCPPPAGLDLSDPSVTAWLPAGAATIGEADTELDRLLERCLRSLRPADRCRVVLRPRTDRLPAAARAAGEEAVLTLRLTVLEVEGGRPDARLSQSERLAVAEASRLRGNELFAAGRDVDALYRYRRALALLVYILPEGLSEAERAAVASARLACRANLSAVLLRRGRHEAARAAASRVLIEQPNHVRCLYRRGAANLALQDHEDAERDLRWVLELDPGNAAATRQMALLDKRKRDVDQHTANFMTKYFQQ</sequence>
<dbReference type="EMBL" id="VIIS01001883">
    <property type="protein sequence ID" value="KAF0291406.1"/>
    <property type="molecule type" value="Genomic_DNA"/>
</dbReference>
<dbReference type="PANTHER" id="PTHR43157:SF31">
    <property type="entry name" value="PHOSPHATIDYLINOSITOL-GLYCAN BIOSYNTHESIS CLASS F PROTEIN"/>
    <property type="match status" value="1"/>
</dbReference>
<dbReference type="Pfam" id="PF00106">
    <property type="entry name" value="adh_short"/>
    <property type="match status" value="1"/>
</dbReference>
<dbReference type="Proteomes" id="UP000440578">
    <property type="component" value="Unassembled WGS sequence"/>
</dbReference>
<dbReference type="Gene3D" id="1.25.40.10">
    <property type="entry name" value="Tetratricopeptide repeat domain"/>
    <property type="match status" value="1"/>
</dbReference>
<dbReference type="PANTHER" id="PTHR43157">
    <property type="entry name" value="PHOSPHATIDYLINOSITOL-GLYCAN BIOSYNTHESIS CLASS F PROTEIN-RELATED"/>
    <property type="match status" value="1"/>
</dbReference>
<organism evidence="3 4">
    <name type="scientific">Amphibalanus amphitrite</name>
    <name type="common">Striped barnacle</name>
    <name type="synonym">Balanus amphitrite</name>
    <dbReference type="NCBI Taxonomy" id="1232801"/>
    <lineage>
        <taxon>Eukaryota</taxon>
        <taxon>Metazoa</taxon>
        <taxon>Ecdysozoa</taxon>
        <taxon>Arthropoda</taxon>
        <taxon>Crustacea</taxon>
        <taxon>Multicrustacea</taxon>
        <taxon>Cirripedia</taxon>
        <taxon>Thoracica</taxon>
        <taxon>Thoracicalcarea</taxon>
        <taxon>Balanomorpha</taxon>
        <taxon>Balanoidea</taxon>
        <taxon>Balanidae</taxon>
        <taxon>Amphibalaninae</taxon>
        <taxon>Amphibalanus</taxon>
    </lineage>
</organism>
<dbReference type="InterPro" id="IPR011990">
    <property type="entry name" value="TPR-like_helical_dom_sf"/>
</dbReference>
<dbReference type="PROSITE" id="PS50005">
    <property type="entry name" value="TPR"/>
    <property type="match status" value="1"/>
</dbReference>
<evidence type="ECO:0000313" key="4">
    <source>
        <dbReference type="Proteomes" id="UP000440578"/>
    </source>
</evidence>